<dbReference type="EMBL" id="FPHM01000180">
    <property type="protein sequence ID" value="SFV70923.1"/>
    <property type="molecule type" value="Genomic_DNA"/>
</dbReference>
<sequence length="257" mass="29122">MKKVLLLLTLPAVLLTAGGLKASLLQSKQEQKPLMVLVTAESCRYCAKMKKETLNNEMVKKNLDGFLFTTVQKSSVDAKRFLPKTRYTPTVFFVSPEFKIVNSVKGYLGATDFNMWINDTRSKLGMSIIQPVKKSNTVSYVKPEKDNLWMYDIASAMDFASQTGKQIMIYVGSTKSKYSKKMENETLKSKKVKGKLDNFVWVKLNHGDKEAKAYGINPTHVPTVYFMRSDMSKLAVAKGYFGVKDFLIWVKYAKSKI</sequence>
<dbReference type="Pfam" id="PF13899">
    <property type="entry name" value="Thioredoxin_7"/>
    <property type="match status" value="2"/>
</dbReference>
<dbReference type="InterPro" id="IPR051099">
    <property type="entry name" value="AGR/TXD"/>
</dbReference>
<dbReference type="AlphaFoldDB" id="A0A1W1CYW5"/>
<dbReference type="SUPFAM" id="SSF52833">
    <property type="entry name" value="Thioredoxin-like"/>
    <property type="match status" value="2"/>
</dbReference>
<keyword evidence="1" id="KW-0732">Signal</keyword>
<reference evidence="2" key="1">
    <citation type="submission" date="2016-10" db="EMBL/GenBank/DDBJ databases">
        <authorList>
            <person name="de Groot N.N."/>
        </authorList>
    </citation>
    <scope>NUCLEOTIDE SEQUENCE</scope>
</reference>
<dbReference type="PANTHER" id="PTHR15337">
    <property type="entry name" value="ANTERIOR GRADIENT PROTEIN-RELATED"/>
    <property type="match status" value="1"/>
</dbReference>
<accession>A0A1W1CYW5</accession>
<protein>
    <recommendedName>
        <fullName evidence="3">Thioredoxin-like fold domain-containing protein</fullName>
    </recommendedName>
</protein>
<proteinExistence type="predicted"/>
<gene>
    <name evidence="2" type="ORF">MNB_SV-13-1541</name>
</gene>
<dbReference type="PANTHER" id="PTHR15337:SF11">
    <property type="entry name" value="THIOREDOXIN DOMAIN-CONTAINING PROTEIN"/>
    <property type="match status" value="1"/>
</dbReference>
<dbReference type="InterPro" id="IPR036249">
    <property type="entry name" value="Thioredoxin-like_sf"/>
</dbReference>
<evidence type="ECO:0000256" key="1">
    <source>
        <dbReference type="ARBA" id="ARBA00022729"/>
    </source>
</evidence>
<dbReference type="Gene3D" id="3.40.30.10">
    <property type="entry name" value="Glutaredoxin"/>
    <property type="match status" value="2"/>
</dbReference>
<organism evidence="2">
    <name type="scientific">hydrothermal vent metagenome</name>
    <dbReference type="NCBI Taxonomy" id="652676"/>
    <lineage>
        <taxon>unclassified sequences</taxon>
        <taxon>metagenomes</taxon>
        <taxon>ecological metagenomes</taxon>
    </lineage>
</organism>
<evidence type="ECO:0000313" key="2">
    <source>
        <dbReference type="EMBL" id="SFV70923.1"/>
    </source>
</evidence>
<name>A0A1W1CYW5_9ZZZZ</name>
<evidence type="ECO:0008006" key="3">
    <source>
        <dbReference type="Google" id="ProtNLM"/>
    </source>
</evidence>